<comment type="caution">
    <text evidence="3">The sequence shown here is derived from an EMBL/GenBank/DDBJ whole genome shotgun (WGS) entry which is preliminary data.</text>
</comment>
<dbReference type="PANTHER" id="PTHR46797">
    <property type="entry name" value="HTH-TYPE TRANSCRIPTIONAL REGULATOR"/>
    <property type="match status" value="1"/>
</dbReference>
<dbReference type="Proteomes" id="UP000231021">
    <property type="component" value="Unassembled WGS sequence"/>
</dbReference>
<accession>A0A2H0C0L1</accession>
<protein>
    <submittedName>
        <fullName evidence="3">Transcriptional regulator</fullName>
    </submittedName>
</protein>
<dbReference type="Pfam" id="PF01381">
    <property type="entry name" value="HTH_3"/>
    <property type="match status" value="1"/>
</dbReference>
<dbReference type="Gene3D" id="1.10.260.40">
    <property type="entry name" value="lambda repressor-like DNA-binding domains"/>
    <property type="match status" value="1"/>
</dbReference>
<dbReference type="GO" id="GO:0003700">
    <property type="term" value="F:DNA-binding transcription factor activity"/>
    <property type="evidence" value="ECO:0007669"/>
    <property type="project" value="TreeGrafter"/>
</dbReference>
<dbReference type="SUPFAM" id="SSF47413">
    <property type="entry name" value="lambda repressor-like DNA-binding domains"/>
    <property type="match status" value="1"/>
</dbReference>
<organism evidence="3 4">
    <name type="scientific">Candidatus Roizmanbacteria bacterium CG22_combo_CG10-13_8_21_14_all_35_9</name>
    <dbReference type="NCBI Taxonomy" id="1974861"/>
    <lineage>
        <taxon>Bacteria</taxon>
        <taxon>Candidatus Roizmaniibacteriota</taxon>
    </lineage>
</organism>
<evidence type="ECO:0000313" key="4">
    <source>
        <dbReference type="Proteomes" id="UP000231021"/>
    </source>
</evidence>
<dbReference type="PROSITE" id="PS50943">
    <property type="entry name" value="HTH_CROC1"/>
    <property type="match status" value="1"/>
</dbReference>
<proteinExistence type="predicted"/>
<dbReference type="EMBL" id="PCTB01000040">
    <property type="protein sequence ID" value="PIP62798.1"/>
    <property type="molecule type" value="Genomic_DNA"/>
</dbReference>
<evidence type="ECO:0000259" key="2">
    <source>
        <dbReference type="PROSITE" id="PS50943"/>
    </source>
</evidence>
<dbReference type="AlphaFoldDB" id="A0A2H0C0L1"/>
<dbReference type="GO" id="GO:0005829">
    <property type="term" value="C:cytosol"/>
    <property type="evidence" value="ECO:0007669"/>
    <property type="project" value="TreeGrafter"/>
</dbReference>
<dbReference type="GO" id="GO:0003677">
    <property type="term" value="F:DNA binding"/>
    <property type="evidence" value="ECO:0007669"/>
    <property type="project" value="UniProtKB-KW"/>
</dbReference>
<dbReference type="PANTHER" id="PTHR46797:SF1">
    <property type="entry name" value="METHYLPHOSPHONATE SYNTHASE"/>
    <property type="match status" value="1"/>
</dbReference>
<dbReference type="InterPro" id="IPR001387">
    <property type="entry name" value="Cro/C1-type_HTH"/>
</dbReference>
<dbReference type="InterPro" id="IPR010982">
    <property type="entry name" value="Lambda_DNA-bd_dom_sf"/>
</dbReference>
<gene>
    <name evidence="3" type="ORF">COW98_02085</name>
</gene>
<keyword evidence="1" id="KW-0238">DNA-binding</keyword>
<evidence type="ECO:0000256" key="1">
    <source>
        <dbReference type="ARBA" id="ARBA00023125"/>
    </source>
</evidence>
<name>A0A2H0C0L1_9BACT</name>
<dbReference type="SMART" id="SM00530">
    <property type="entry name" value="HTH_XRE"/>
    <property type="match status" value="1"/>
</dbReference>
<dbReference type="CDD" id="cd00093">
    <property type="entry name" value="HTH_XRE"/>
    <property type="match status" value="1"/>
</dbReference>
<feature type="domain" description="HTH cro/C1-type" evidence="2">
    <location>
        <begin position="21"/>
        <end position="75"/>
    </location>
</feature>
<dbReference type="InterPro" id="IPR050807">
    <property type="entry name" value="TransReg_Diox_bact_type"/>
</dbReference>
<reference evidence="3 4" key="1">
    <citation type="submission" date="2017-09" db="EMBL/GenBank/DDBJ databases">
        <title>Depth-based differentiation of microbial function through sediment-hosted aquifers and enrichment of novel symbionts in the deep terrestrial subsurface.</title>
        <authorList>
            <person name="Probst A.J."/>
            <person name="Ladd B."/>
            <person name="Jarett J.K."/>
            <person name="Geller-Mcgrath D.E."/>
            <person name="Sieber C.M."/>
            <person name="Emerson J.B."/>
            <person name="Anantharaman K."/>
            <person name="Thomas B.C."/>
            <person name="Malmstrom R."/>
            <person name="Stieglmeier M."/>
            <person name="Klingl A."/>
            <person name="Woyke T."/>
            <person name="Ryan C.M."/>
            <person name="Banfield J.F."/>
        </authorList>
    </citation>
    <scope>NUCLEOTIDE SEQUENCE [LARGE SCALE GENOMIC DNA]</scope>
    <source>
        <strain evidence="3">CG22_combo_CG10-13_8_21_14_all_35_9</strain>
    </source>
</reference>
<evidence type="ECO:0000313" key="3">
    <source>
        <dbReference type="EMBL" id="PIP62798.1"/>
    </source>
</evidence>
<sequence>MTTLVRPSKSCILLKRLGRNIRRVRKQKTLSQYKLADLFHINRSYLAEVEKGKENPTVKFLYKIAKVMRVKVEELTENM</sequence>